<protein>
    <recommendedName>
        <fullName evidence="3">Acyl-protein synthetase LuxE domain-containing protein</fullName>
    </recommendedName>
</protein>
<dbReference type="Proteomes" id="UP000430146">
    <property type="component" value="Unassembled WGS sequence"/>
</dbReference>
<dbReference type="AlphaFoldDB" id="A0A5S9QYF6"/>
<proteinExistence type="predicted"/>
<name>A0A5S9QYF6_MYCVN</name>
<evidence type="ECO:0000313" key="1">
    <source>
        <dbReference type="EMBL" id="CAA0124520.1"/>
    </source>
</evidence>
<sequence>MTSTRDRLVGLVSDPKFHEIPRSELEPLWLDAANEVLGLKRTQVPVLSRLAQETGVNEIRALDDLVPLLFAHSNYKSYSETFISKGRWDLMSRWLDTLSATRVTGFETDDLSDSDDWLDRLKDNGHHVTVTSGTSGKNSFLPATASDRDFSLLNFDHEMLRSYGEPKNDRVVFILGPQDGPHRSVRHFRRLAEAMGRPDAVFYLSEERLRLSDMSRLARLRAAIGSGKAKPSEIATFQQESAARQEAMSKRLEFIVDKILEHRHDPMIILGPWAQMWTIVTMARARGATAGDFHPNTRVAAGGGTKGADLPADFQEQILGFFGMSSADLPNAYGMSELSAPFAGIDGGYRPPPWVIPLLLDDSGQNVIHQHGGTAEGRFAFLDLAVDGRWGGVITGDRVTADFSTPNFSIALDSITRYSTAEGGDDRLTCAGTIDTYVRGIME</sequence>
<organism evidence="1 2">
    <name type="scientific">Mycolicibacterium vanbaalenii</name>
    <name type="common">Mycobacterium vanbaalenii</name>
    <dbReference type="NCBI Taxonomy" id="110539"/>
    <lineage>
        <taxon>Bacteria</taxon>
        <taxon>Bacillati</taxon>
        <taxon>Actinomycetota</taxon>
        <taxon>Actinomycetes</taxon>
        <taxon>Mycobacteriales</taxon>
        <taxon>Mycobacteriaceae</taxon>
        <taxon>Mycolicibacterium</taxon>
    </lineage>
</organism>
<keyword evidence="2" id="KW-1185">Reference proteome</keyword>
<evidence type="ECO:0008006" key="3">
    <source>
        <dbReference type="Google" id="ProtNLM"/>
    </source>
</evidence>
<reference evidence="1 2" key="1">
    <citation type="submission" date="2019-11" db="EMBL/GenBank/DDBJ databases">
        <authorList>
            <person name="Holert J."/>
        </authorList>
    </citation>
    <scope>NUCLEOTIDE SEQUENCE [LARGE SCALE GENOMIC DNA]</scope>
    <source>
        <strain evidence="1">BC8_1</strain>
    </source>
</reference>
<accession>A0A5S9QYF6</accession>
<gene>
    <name evidence="1" type="ORF">AELLOGFF_01019</name>
</gene>
<dbReference type="EMBL" id="CACSIP010000023">
    <property type="protein sequence ID" value="CAA0124520.1"/>
    <property type="molecule type" value="Genomic_DNA"/>
</dbReference>
<dbReference type="OrthoDB" id="3597198at2"/>
<dbReference type="RefSeq" id="WP_159231720.1">
    <property type="nucleotide sequence ID" value="NZ_CACSIP010000023.1"/>
</dbReference>
<evidence type="ECO:0000313" key="2">
    <source>
        <dbReference type="Proteomes" id="UP000430146"/>
    </source>
</evidence>